<evidence type="ECO:0000313" key="2">
    <source>
        <dbReference type="EMBL" id="JAT55432.1"/>
    </source>
</evidence>
<organism evidence="2">
    <name type="scientific">Anthurium amnicola</name>
    <dbReference type="NCBI Taxonomy" id="1678845"/>
    <lineage>
        <taxon>Eukaryota</taxon>
        <taxon>Viridiplantae</taxon>
        <taxon>Streptophyta</taxon>
        <taxon>Embryophyta</taxon>
        <taxon>Tracheophyta</taxon>
        <taxon>Spermatophyta</taxon>
        <taxon>Magnoliopsida</taxon>
        <taxon>Liliopsida</taxon>
        <taxon>Araceae</taxon>
        <taxon>Pothoideae</taxon>
        <taxon>Potheae</taxon>
        <taxon>Anthurium</taxon>
    </lineage>
</organism>
<feature type="region of interest" description="Disordered" evidence="1">
    <location>
        <begin position="22"/>
        <end position="44"/>
    </location>
</feature>
<dbReference type="EMBL" id="GDJX01012504">
    <property type="protein sequence ID" value="JAT55432.1"/>
    <property type="molecule type" value="Transcribed_RNA"/>
</dbReference>
<accession>A0A1D1YLC5</accession>
<proteinExistence type="predicted"/>
<sequence length="125" mass="13450">MAIPLQMCRFYGLDAPGGTPSGVRLASHGSSGSSPSGVRRAGAAGVRRIPVRCGGGGSGSPNSAVEADFDAKAFRHNLTRSKNYNRRGFGHKEETLQLMNREYTSVGIPFPWLEDASRVLWFNLP</sequence>
<evidence type="ECO:0000256" key="1">
    <source>
        <dbReference type="SAM" id="MobiDB-lite"/>
    </source>
</evidence>
<dbReference type="PANTHER" id="PTHR31619">
    <property type="entry name" value="4-HYDROXY-3-METHYLBUT-2-ENYL DIPHOSPHATE REDUCTASE, CHLOROPLASTIC"/>
    <property type="match status" value="1"/>
</dbReference>
<feature type="compositionally biased region" description="Low complexity" evidence="1">
    <location>
        <begin position="23"/>
        <end position="44"/>
    </location>
</feature>
<dbReference type="PANTHER" id="PTHR31619:SF5">
    <property type="entry name" value="4-HYDROXY-3-METHYLBUT-2-ENYL DIPHOSPHATE REDUCTASE, CHLOROPLASTIC"/>
    <property type="match status" value="1"/>
</dbReference>
<gene>
    <name evidence="2" type="primary">ispH_2</name>
    <name evidence="2" type="ORF">g.60490</name>
</gene>
<name>A0A1D1YLC5_9ARAE</name>
<reference evidence="2" key="1">
    <citation type="submission" date="2015-07" db="EMBL/GenBank/DDBJ databases">
        <title>Transcriptome Assembly of Anthurium amnicola.</title>
        <authorList>
            <person name="Suzuki J."/>
        </authorList>
    </citation>
    <scope>NUCLEOTIDE SEQUENCE</scope>
</reference>
<dbReference type="AlphaFoldDB" id="A0A1D1YLC5"/>
<protein>
    <submittedName>
        <fullName evidence="2">4-hydroxy-3-methylbut-2-enyl diphosphate reductase</fullName>
    </submittedName>
</protein>